<dbReference type="EMBL" id="GEGO01005917">
    <property type="protein sequence ID" value="JAR89487.1"/>
    <property type="molecule type" value="Transcribed_RNA"/>
</dbReference>
<feature type="chain" id="PRO_5007542150" evidence="1">
    <location>
        <begin position="24"/>
        <end position="100"/>
    </location>
</feature>
<organism evidence="2">
    <name type="scientific">Ixodes ricinus</name>
    <name type="common">Common tick</name>
    <name type="synonym">Acarus ricinus</name>
    <dbReference type="NCBI Taxonomy" id="34613"/>
    <lineage>
        <taxon>Eukaryota</taxon>
        <taxon>Metazoa</taxon>
        <taxon>Ecdysozoa</taxon>
        <taxon>Arthropoda</taxon>
        <taxon>Chelicerata</taxon>
        <taxon>Arachnida</taxon>
        <taxon>Acari</taxon>
        <taxon>Parasitiformes</taxon>
        <taxon>Ixodida</taxon>
        <taxon>Ixodoidea</taxon>
        <taxon>Ixodidae</taxon>
        <taxon>Ixodinae</taxon>
        <taxon>Ixodes</taxon>
    </lineage>
</organism>
<reference evidence="2" key="1">
    <citation type="journal article" date="2018" name="PLoS Negl. Trop. Dis.">
        <title>Sialome diversity of ticks revealed by RNAseq of single tick salivary glands.</title>
        <authorList>
            <person name="Perner J."/>
            <person name="Kropackova S."/>
            <person name="Kopacek P."/>
            <person name="Ribeiro J.M."/>
        </authorList>
    </citation>
    <scope>NUCLEOTIDE SEQUENCE</scope>
    <source>
        <strain evidence="2">Siblings of single egg batch collected in Ceske Budejovice</strain>
        <tissue evidence="2">Salivary glands</tissue>
    </source>
</reference>
<accession>A0A147BFB8</accession>
<protein>
    <submittedName>
        <fullName evidence="2">Putative salivary secreted peptide</fullName>
    </submittedName>
</protein>
<dbReference type="AlphaFoldDB" id="A0A147BFB8"/>
<keyword evidence="1" id="KW-0732">Signal</keyword>
<evidence type="ECO:0000256" key="1">
    <source>
        <dbReference type="SAM" id="SignalP"/>
    </source>
</evidence>
<evidence type="ECO:0000313" key="2">
    <source>
        <dbReference type="EMBL" id="JAR89487.1"/>
    </source>
</evidence>
<feature type="signal peptide" evidence="1">
    <location>
        <begin position="1"/>
        <end position="23"/>
    </location>
</feature>
<name>A0A147BFB8_IXORI</name>
<sequence>MNTFTVALVSTLLLVTLGITVSAQPVENEGVSADEPSAGGKPCSENGDCDADECCVDTVIGGDMVIRSCKKTSGNLIECPGVTPVVKKLAFDHVPQVFQA</sequence>
<proteinExistence type="predicted"/>